<dbReference type="AlphaFoldDB" id="A0A484Z732"/>
<keyword evidence="5 8" id="KW-0029">Amino-acid transport</keyword>
<evidence type="ECO:0000313" key="10">
    <source>
        <dbReference type="Proteomes" id="UP000351155"/>
    </source>
</evidence>
<evidence type="ECO:0000256" key="1">
    <source>
        <dbReference type="ARBA" id="ARBA00022448"/>
    </source>
</evidence>
<organism evidence="9 10">
    <name type="scientific">Enterobacter cancerogenus</name>
    <dbReference type="NCBI Taxonomy" id="69218"/>
    <lineage>
        <taxon>Bacteria</taxon>
        <taxon>Pseudomonadati</taxon>
        <taxon>Pseudomonadota</taxon>
        <taxon>Gammaproteobacteria</taxon>
        <taxon>Enterobacterales</taxon>
        <taxon>Enterobacteriaceae</taxon>
        <taxon>Enterobacter</taxon>
        <taxon>Enterobacter cloacae complex</taxon>
    </lineage>
</organism>
<feature type="transmembrane region" description="Helical" evidence="8">
    <location>
        <begin position="109"/>
        <end position="131"/>
    </location>
</feature>
<evidence type="ECO:0000256" key="5">
    <source>
        <dbReference type="ARBA" id="ARBA00022970"/>
    </source>
</evidence>
<evidence type="ECO:0000256" key="7">
    <source>
        <dbReference type="ARBA" id="ARBA00023136"/>
    </source>
</evidence>
<comment type="subcellular location">
    <subcellularLocation>
        <location evidence="8">Cell inner membrane</location>
        <topology evidence="8">Multi-pass membrane protein</topology>
    </subcellularLocation>
</comment>
<dbReference type="InterPro" id="IPR010574">
    <property type="entry name" value="Ala_export_AlaE"/>
</dbReference>
<evidence type="ECO:0000256" key="4">
    <source>
        <dbReference type="ARBA" id="ARBA00022692"/>
    </source>
</evidence>
<evidence type="ECO:0000256" key="8">
    <source>
        <dbReference type="HAMAP-Rule" id="MF_00914"/>
    </source>
</evidence>
<name>A0A484Z732_9ENTR</name>
<keyword evidence="6 8" id="KW-1133">Transmembrane helix</keyword>
<comment type="function">
    <text evidence="8">Exports L-alanine.</text>
</comment>
<evidence type="ECO:0000256" key="3">
    <source>
        <dbReference type="ARBA" id="ARBA00022519"/>
    </source>
</evidence>
<dbReference type="GO" id="GO:0034639">
    <property type="term" value="F:L-amino acid efflux transmembrane transporter activity"/>
    <property type="evidence" value="ECO:0007669"/>
    <property type="project" value="UniProtKB-UniRule"/>
</dbReference>
<comment type="similarity">
    <text evidence="8">Belongs to the AlaE exporter family.</text>
</comment>
<protein>
    <recommendedName>
        <fullName evidence="8">L-alanine exporter AlaE</fullName>
    </recommendedName>
</protein>
<keyword evidence="7 8" id="KW-0472">Membrane</keyword>
<evidence type="ECO:0000256" key="2">
    <source>
        <dbReference type="ARBA" id="ARBA00022475"/>
    </source>
</evidence>
<gene>
    <name evidence="9" type="primary">ygaW</name>
    <name evidence="8" type="synonym">alaE</name>
    <name evidence="9" type="ORF">NCTC12126_05592</name>
</gene>
<dbReference type="GO" id="GO:0032973">
    <property type="term" value="P:amino acid export across plasma membrane"/>
    <property type="evidence" value="ECO:0007669"/>
    <property type="project" value="UniProtKB-UniRule"/>
</dbReference>
<keyword evidence="1 8" id="KW-0813">Transport</keyword>
<sequence length="174" mass="19445">MLDKQTNLMHWLNPLNAVILSISRSSGMFSPQSRLRHAVADTFAMVVYCSVVNMVIEIVLSGMTFEQSLSSRLVAIPVNILIAWPYGFYRDAVMRFARRVSPGGWAKNLADVLAYVTFQSPVYVVILLTVGASWQQIAAAVSSNIVVSMLMGAVYGYFLDYCRRLFKVSRYSQA</sequence>
<keyword evidence="3 8" id="KW-0997">Cell inner membrane</keyword>
<evidence type="ECO:0000313" key="9">
    <source>
        <dbReference type="EMBL" id="VFS44292.1"/>
    </source>
</evidence>
<feature type="transmembrane region" description="Helical" evidence="8">
    <location>
        <begin position="38"/>
        <end position="63"/>
    </location>
</feature>
<dbReference type="Pfam" id="PF06610">
    <property type="entry name" value="AlaE"/>
    <property type="match status" value="1"/>
</dbReference>
<evidence type="ECO:0000256" key="6">
    <source>
        <dbReference type="ARBA" id="ARBA00022989"/>
    </source>
</evidence>
<dbReference type="HAMAP" id="MF_00914">
    <property type="entry name" value="L_Ala_exporter"/>
    <property type="match status" value="1"/>
</dbReference>
<reference evidence="9 10" key="1">
    <citation type="submission" date="2019-03" db="EMBL/GenBank/DDBJ databases">
        <authorList>
            <consortium name="Pathogen Informatics"/>
        </authorList>
    </citation>
    <scope>NUCLEOTIDE SEQUENCE [LARGE SCALE GENOMIC DNA]</scope>
    <source>
        <strain evidence="9 10">NCTC12126</strain>
    </source>
</reference>
<proteinExistence type="inferred from homology"/>
<accession>A0A484Z732</accession>
<dbReference type="EMBL" id="CAADIW010000072">
    <property type="protein sequence ID" value="VFS44292.1"/>
    <property type="molecule type" value="Genomic_DNA"/>
</dbReference>
<feature type="transmembrane region" description="Helical" evidence="8">
    <location>
        <begin position="137"/>
        <end position="158"/>
    </location>
</feature>
<feature type="transmembrane region" description="Helical" evidence="8">
    <location>
        <begin position="69"/>
        <end position="89"/>
    </location>
</feature>
<keyword evidence="2 8" id="KW-1003">Cell membrane</keyword>
<dbReference type="GO" id="GO:0005886">
    <property type="term" value="C:plasma membrane"/>
    <property type="evidence" value="ECO:0007669"/>
    <property type="project" value="UniProtKB-SubCell"/>
</dbReference>
<dbReference type="Proteomes" id="UP000351155">
    <property type="component" value="Unassembled WGS sequence"/>
</dbReference>
<keyword evidence="4 8" id="KW-0812">Transmembrane</keyword>